<dbReference type="Gene3D" id="3.40.50.11010">
    <property type="match status" value="1"/>
</dbReference>
<reference evidence="2 3" key="1">
    <citation type="submission" date="2017-09" db="EMBL/GenBank/DDBJ databases">
        <title>Sphingomonas panjinensis sp.nov., isolated from oil-contaminated soil.</title>
        <authorList>
            <person name="Wang L."/>
            <person name="Chen L."/>
        </authorList>
    </citation>
    <scope>NUCLEOTIDE SEQUENCE [LARGE SCALE GENOMIC DNA]</scope>
    <source>
        <strain evidence="2 3">FW-11</strain>
    </source>
</reference>
<accession>A0A2T5G061</accession>
<evidence type="ECO:0000313" key="2">
    <source>
        <dbReference type="EMBL" id="PTQ12341.1"/>
    </source>
</evidence>
<organism evidence="2 3">
    <name type="scientific">Sphingomonas oleivorans</name>
    <dbReference type="NCBI Taxonomy" id="1735121"/>
    <lineage>
        <taxon>Bacteria</taxon>
        <taxon>Pseudomonadati</taxon>
        <taxon>Pseudomonadota</taxon>
        <taxon>Alphaproteobacteria</taxon>
        <taxon>Sphingomonadales</taxon>
        <taxon>Sphingomonadaceae</taxon>
        <taxon>Sphingomonas</taxon>
    </lineage>
</organism>
<sequence>MTPKTTDAAPRAVLFTQQFVGLGTRKTGMVFWAEALARRGYDTYVVTTQLSWLSKLGSNARMKQVDRSVFNRWRDCGERLHGYVWLPPFHPASVGQPMLQQISEPVFGFYPRLLPASVCDKVAGADLVVIESCAAVLLFNRLKRIAPREARFVYCASDRLETVGMHPMLRAALDRTARHYDLVRVPAESMAADFPSAARVAFIPHGIEKSVFYDPGESPFEVPGPHAVVAGDMMFDSESFGFMLDSFPDVTFHAFGMRLAQFADRPNLRNHGEVPFADLAKRLQHADVGIAAYIDRPEVHYLAQSSLKLIQYQYCRLPTVAPHFAIAGRPNVIGYTPGDRSSVIGAFRGALELDRSALDNASIADWDTVIGRMLAGAGIGQRPVAA</sequence>
<dbReference type="OrthoDB" id="495599at2"/>
<dbReference type="Gene3D" id="3.40.50.2000">
    <property type="entry name" value="Glycogen Phosphorylase B"/>
    <property type="match status" value="1"/>
</dbReference>
<dbReference type="SUPFAM" id="SSF53756">
    <property type="entry name" value="UDP-Glycosyltransferase/glycogen phosphorylase"/>
    <property type="match status" value="1"/>
</dbReference>
<evidence type="ECO:0000259" key="1">
    <source>
        <dbReference type="Pfam" id="PF22059"/>
    </source>
</evidence>
<evidence type="ECO:0000313" key="3">
    <source>
        <dbReference type="Proteomes" id="UP000244162"/>
    </source>
</evidence>
<dbReference type="EMBL" id="NWBU01000005">
    <property type="protein sequence ID" value="PTQ12341.1"/>
    <property type="molecule type" value="Genomic_DNA"/>
</dbReference>
<protein>
    <recommendedName>
        <fullName evidence="1">Glucuronosyltransferase GumK N-terminal domain-containing protein</fullName>
    </recommendedName>
</protein>
<dbReference type="Proteomes" id="UP000244162">
    <property type="component" value="Unassembled WGS sequence"/>
</dbReference>
<proteinExistence type="predicted"/>
<dbReference type="RefSeq" id="WP_107967204.1">
    <property type="nucleotide sequence ID" value="NZ_NWBU01000005.1"/>
</dbReference>
<comment type="caution">
    <text evidence="2">The sequence shown here is derived from an EMBL/GenBank/DDBJ whole genome shotgun (WGS) entry which is preliminary data.</text>
</comment>
<dbReference type="InterPro" id="IPR054299">
    <property type="entry name" value="GumK_N"/>
</dbReference>
<name>A0A2T5G061_9SPHN</name>
<dbReference type="AlphaFoldDB" id="A0A2T5G061"/>
<gene>
    <name evidence="2" type="ORF">CLG96_07355</name>
</gene>
<feature type="domain" description="Glucuronosyltransferase GumK N-terminal" evidence="1">
    <location>
        <begin position="15"/>
        <end position="186"/>
    </location>
</feature>
<dbReference type="Pfam" id="PF22059">
    <property type="entry name" value="GumK_N"/>
    <property type="match status" value="1"/>
</dbReference>
<keyword evidence="3" id="KW-1185">Reference proteome</keyword>